<evidence type="ECO:0000313" key="1">
    <source>
        <dbReference type="EMBL" id="PFU99718.1"/>
    </source>
</evidence>
<comment type="caution">
    <text evidence="1">The sequence shown here is derived from an EMBL/GenBank/DDBJ whole genome shotgun (WGS) entry which is preliminary data.</text>
</comment>
<organism evidence="1 2">
    <name type="scientific">Bacillus cereus</name>
    <dbReference type="NCBI Taxonomy" id="1396"/>
    <lineage>
        <taxon>Bacteria</taxon>
        <taxon>Bacillati</taxon>
        <taxon>Bacillota</taxon>
        <taxon>Bacilli</taxon>
        <taxon>Bacillales</taxon>
        <taxon>Bacillaceae</taxon>
        <taxon>Bacillus</taxon>
        <taxon>Bacillus cereus group</taxon>
    </lineage>
</organism>
<accession>A0A9X7G4N2</accession>
<reference evidence="1 2" key="1">
    <citation type="submission" date="2017-09" db="EMBL/GenBank/DDBJ databases">
        <title>Large-scale bioinformatics analysis of Bacillus genomes uncovers conserved roles of natural products in bacterial physiology.</title>
        <authorList>
            <consortium name="Agbiome Team Llc"/>
            <person name="Bleich R.M."/>
            <person name="Grubbs K.J."/>
            <person name="Santa Maria K.C."/>
            <person name="Allen S.E."/>
            <person name="Farag S."/>
            <person name="Shank E.A."/>
            <person name="Bowers A."/>
        </authorList>
    </citation>
    <scope>NUCLEOTIDE SEQUENCE [LARGE SCALE GENOMIC DNA]</scope>
    <source>
        <strain evidence="1 2">AFS060282</strain>
    </source>
</reference>
<dbReference type="EMBL" id="NVDQ01000085">
    <property type="protein sequence ID" value="PFU99718.1"/>
    <property type="molecule type" value="Genomic_DNA"/>
</dbReference>
<sequence>MLNHTTGEEVVVLQAELDDHKHIIAKVQINEEIGLVRLGYWEPLIVPEKYSSYRLEILIELSNYIEMEEKTFRNEFEYMRMKILTFG</sequence>
<gene>
    <name evidence="1" type="ORF">COK98_32080</name>
</gene>
<dbReference type="Proteomes" id="UP000226257">
    <property type="component" value="Unassembled WGS sequence"/>
</dbReference>
<protein>
    <submittedName>
        <fullName evidence="1">Uncharacterized protein</fullName>
    </submittedName>
</protein>
<dbReference type="RefSeq" id="WP_098660277.1">
    <property type="nucleotide sequence ID" value="NZ_NVDQ01000085.1"/>
</dbReference>
<dbReference type="AlphaFoldDB" id="A0A9X7G4N2"/>
<proteinExistence type="predicted"/>
<evidence type="ECO:0000313" key="2">
    <source>
        <dbReference type="Proteomes" id="UP000226257"/>
    </source>
</evidence>
<name>A0A9X7G4N2_BACCE</name>